<dbReference type="Pfam" id="PF00036">
    <property type="entry name" value="EF-hand_1"/>
    <property type="match status" value="1"/>
</dbReference>
<protein>
    <submittedName>
        <fullName evidence="3">EF hand domain-containing protein</fullName>
    </submittedName>
</protein>
<dbReference type="Proteomes" id="UP000199356">
    <property type="component" value="Unassembled WGS sequence"/>
</dbReference>
<dbReference type="OrthoDB" id="5470953at2"/>
<proteinExistence type="predicted"/>
<name>A0A1I5NRS7_9RHOB</name>
<evidence type="ECO:0000256" key="1">
    <source>
        <dbReference type="SAM" id="SignalP"/>
    </source>
</evidence>
<feature type="chain" id="PRO_5011665045" evidence="1">
    <location>
        <begin position="22"/>
        <end position="82"/>
    </location>
</feature>
<gene>
    <name evidence="3" type="ORF">SAMN04488047_10451</name>
</gene>
<keyword evidence="1" id="KW-0732">Signal</keyword>
<dbReference type="GO" id="GO:0005509">
    <property type="term" value="F:calcium ion binding"/>
    <property type="evidence" value="ECO:0007669"/>
    <property type="project" value="InterPro"/>
</dbReference>
<dbReference type="InterPro" id="IPR018247">
    <property type="entry name" value="EF_Hand_1_Ca_BS"/>
</dbReference>
<dbReference type="SUPFAM" id="SSF47473">
    <property type="entry name" value="EF-hand"/>
    <property type="match status" value="1"/>
</dbReference>
<keyword evidence="4" id="KW-1185">Reference proteome</keyword>
<dbReference type="InterPro" id="IPR011992">
    <property type="entry name" value="EF-hand-dom_pair"/>
</dbReference>
<dbReference type="InterPro" id="IPR002048">
    <property type="entry name" value="EF_hand_dom"/>
</dbReference>
<dbReference type="EMBL" id="FOXA01000004">
    <property type="protein sequence ID" value="SFP24525.1"/>
    <property type="molecule type" value="Genomic_DNA"/>
</dbReference>
<sequence length="82" mass="8780">MKKTIIALVGLGAFAAVQAQAQDDMMVEDTDGDGMYSMEEITVAYPDVTEEQFTEMDTDGDGSISEEELTAAMDAGMLGEDM</sequence>
<dbReference type="AlphaFoldDB" id="A0A1I5NRS7"/>
<evidence type="ECO:0000259" key="2">
    <source>
        <dbReference type="PROSITE" id="PS50222"/>
    </source>
</evidence>
<feature type="domain" description="EF-hand" evidence="2">
    <location>
        <begin position="44"/>
        <end position="79"/>
    </location>
</feature>
<evidence type="ECO:0000313" key="4">
    <source>
        <dbReference type="Proteomes" id="UP000199356"/>
    </source>
</evidence>
<feature type="signal peptide" evidence="1">
    <location>
        <begin position="1"/>
        <end position="21"/>
    </location>
</feature>
<dbReference type="STRING" id="441119.SAMN04488047_10451"/>
<dbReference type="RefSeq" id="WP_093419629.1">
    <property type="nucleotide sequence ID" value="NZ_FOXA01000004.1"/>
</dbReference>
<dbReference type="PROSITE" id="PS00018">
    <property type="entry name" value="EF_HAND_1"/>
    <property type="match status" value="1"/>
</dbReference>
<dbReference type="PROSITE" id="PS50222">
    <property type="entry name" value="EF_HAND_2"/>
    <property type="match status" value="1"/>
</dbReference>
<reference evidence="3 4" key="1">
    <citation type="submission" date="2016-10" db="EMBL/GenBank/DDBJ databases">
        <authorList>
            <person name="de Groot N.N."/>
        </authorList>
    </citation>
    <scope>NUCLEOTIDE SEQUENCE [LARGE SCALE GENOMIC DNA]</scope>
    <source>
        <strain evidence="3 4">DSM 19547</strain>
    </source>
</reference>
<organism evidence="3 4">
    <name type="scientific">Tranquillimonas alkanivorans</name>
    <dbReference type="NCBI Taxonomy" id="441119"/>
    <lineage>
        <taxon>Bacteria</taxon>
        <taxon>Pseudomonadati</taxon>
        <taxon>Pseudomonadota</taxon>
        <taxon>Alphaproteobacteria</taxon>
        <taxon>Rhodobacterales</taxon>
        <taxon>Roseobacteraceae</taxon>
        <taxon>Tranquillimonas</taxon>
    </lineage>
</organism>
<evidence type="ECO:0000313" key="3">
    <source>
        <dbReference type="EMBL" id="SFP24525.1"/>
    </source>
</evidence>
<dbReference type="Gene3D" id="1.10.238.10">
    <property type="entry name" value="EF-hand"/>
    <property type="match status" value="1"/>
</dbReference>
<accession>A0A1I5NRS7</accession>